<keyword evidence="3" id="KW-1003">Cell membrane</keyword>
<name>A0A6N6N3Q7_9BACT</name>
<keyword evidence="12" id="KW-1185">Reference proteome</keyword>
<protein>
    <submittedName>
        <fullName evidence="11">TRAP transporter small permease</fullName>
    </submittedName>
</protein>
<evidence type="ECO:0000256" key="1">
    <source>
        <dbReference type="ARBA" id="ARBA00004429"/>
    </source>
</evidence>
<feature type="transmembrane region" description="Helical" evidence="9">
    <location>
        <begin position="51"/>
        <end position="68"/>
    </location>
</feature>
<dbReference type="EMBL" id="WAIE01000001">
    <property type="protein sequence ID" value="KAB1442812.1"/>
    <property type="molecule type" value="Genomic_DNA"/>
</dbReference>
<evidence type="ECO:0000259" key="10">
    <source>
        <dbReference type="Pfam" id="PF04290"/>
    </source>
</evidence>
<sequence>MENQNPGLLGRLESVMKVVAAACLMAMALVTGVDVAGRALLNTPLFGTEEIVTILAVFVAGLALPYTHSQGSHIGVEILYARMGSRMRAVFDVLTNSLAGGLFLLVAWRMVLYGNSLRRSGEVSMNLELPTYMVVYALGFCFLVFALCLLAGAAKPLTRGGRS</sequence>
<dbReference type="Pfam" id="PF04290">
    <property type="entry name" value="DctQ"/>
    <property type="match status" value="1"/>
</dbReference>
<evidence type="ECO:0000256" key="4">
    <source>
        <dbReference type="ARBA" id="ARBA00022519"/>
    </source>
</evidence>
<keyword evidence="2" id="KW-0813">Transport</keyword>
<evidence type="ECO:0000313" key="11">
    <source>
        <dbReference type="EMBL" id="KAB1442812.1"/>
    </source>
</evidence>
<keyword evidence="4" id="KW-0997">Cell inner membrane</keyword>
<dbReference type="InterPro" id="IPR055348">
    <property type="entry name" value="DctQ"/>
</dbReference>
<dbReference type="GO" id="GO:0022857">
    <property type="term" value="F:transmembrane transporter activity"/>
    <property type="evidence" value="ECO:0007669"/>
    <property type="project" value="TreeGrafter"/>
</dbReference>
<dbReference type="Proteomes" id="UP000438699">
    <property type="component" value="Unassembled WGS sequence"/>
</dbReference>
<keyword evidence="5 9" id="KW-0812">Transmembrane</keyword>
<evidence type="ECO:0000256" key="3">
    <source>
        <dbReference type="ARBA" id="ARBA00022475"/>
    </source>
</evidence>
<dbReference type="RefSeq" id="WP_151149003.1">
    <property type="nucleotide sequence ID" value="NZ_WAIE01000001.1"/>
</dbReference>
<keyword evidence="7 9" id="KW-0472">Membrane</keyword>
<feature type="domain" description="Tripartite ATP-independent periplasmic transporters DctQ component" evidence="10">
    <location>
        <begin position="27"/>
        <end position="154"/>
    </location>
</feature>
<evidence type="ECO:0000256" key="5">
    <source>
        <dbReference type="ARBA" id="ARBA00022692"/>
    </source>
</evidence>
<accession>A0A6N6N3Q7</accession>
<feature type="transmembrane region" description="Helical" evidence="9">
    <location>
        <begin position="89"/>
        <end position="111"/>
    </location>
</feature>
<reference evidence="11 12" key="1">
    <citation type="journal article" date="2017" name="Int. J. Syst. Evol. Microbiol.">
        <title>Desulfovibrio senegalensis sp. nov., a mesophilic sulfate reducer isolated from marine sediment.</title>
        <authorList>
            <person name="Thioye A."/>
            <person name="Gam Z.B.A."/>
            <person name="Mbengue M."/>
            <person name="Cayol J.L."/>
            <person name="Joseph-Bartoli M."/>
            <person name="Toure-Kane C."/>
            <person name="Labat M."/>
        </authorList>
    </citation>
    <scope>NUCLEOTIDE SEQUENCE [LARGE SCALE GENOMIC DNA]</scope>
    <source>
        <strain evidence="11 12">DSM 101509</strain>
    </source>
</reference>
<gene>
    <name evidence="11" type="ORF">F8A88_00610</name>
</gene>
<organism evidence="11 12">
    <name type="scientific">Pseudodesulfovibrio senegalensis</name>
    <dbReference type="NCBI Taxonomy" id="1721087"/>
    <lineage>
        <taxon>Bacteria</taxon>
        <taxon>Pseudomonadati</taxon>
        <taxon>Thermodesulfobacteriota</taxon>
        <taxon>Desulfovibrionia</taxon>
        <taxon>Desulfovibrionales</taxon>
        <taxon>Desulfovibrionaceae</taxon>
    </lineage>
</organism>
<evidence type="ECO:0000256" key="9">
    <source>
        <dbReference type="SAM" id="Phobius"/>
    </source>
</evidence>
<keyword evidence="6 9" id="KW-1133">Transmembrane helix</keyword>
<dbReference type="PANTHER" id="PTHR35011:SF10">
    <property type="entry name" value="TRAP TRANSPORTER SMALL PERMEASE PROTEIN"/>
    <property type="match status" value="1"/>
</dbReference>
<proteinExistence type="inferred from homology"/>
<evidence type="ECO:0000256" key="2">
    <source>
        <dbReference type="ARBA" id="ARBA00022448"/>
    </source>
</evidence>
<feature type="transmembrane region" description="Helical" evidence="9">
    <location>
        <begin position="12"/>
        <end position="31"/>
    </location>
</feature>
<dbReference type="OrthoDB" id="5420680at2"/>
<evidence type="ECO:0000313" key="12">
    <source>
        <dbReference type="Proteomes" id="UP000438699"/>
    </source>
</evidence>
<comment type="subcellular location">
    <subcellularLocation>
        <location evidence="1">Cell inner membrane</location>
        <topology evidence="1">Multi-pass membrane protein</topology>
    </subcellularLocation>
</comment>
<dbReference type="AlphaFoldDB" id="A0A6N6N3Q7"/>
<dbReference type="InterPro" id="IPR007387">
    <property type="entry name" value="TRAP_DctQ"/>
</dbReference>
<evidence type="ECO:0000256" key="8">
    <source>
        <dbReference type="ARBA" id="ARBA00038436"/>
    </source>
</evidence>
<comment type="similarity">
    <text evidence="8">Belongs to the TRAP transporter small permease family.</text>
</comment>
<feature type="transmembrane region" description="Helical" evidence="9">
    <location>
        <begin position="131"/>
        <end position="154"/>
    </location>
</feature>
<evidence type="ECO:0000256" key="6">
    <source>
        <dbReference type="ARBA" id="ARBA00022989"/>
    </source>
</evidence>
<evidence type="ECO:0000256" key="7">
    <source>
        <dbReference type="ARBA" id="ARBA00023136"/>
    </source>
</evidence>
<dbReference type="GO" id="GO:0005886">
    <property type="term" value="C:plasma membrane"/>
    <property type="evidence" value="ECO:0007669"/>
    <property type="project" value="UniProtKB-SubCell"/>
</dbReference>
<dbReference type="GO" id="GO:0015740">
    <property type="term" value="P:C4-dicarboxylate transport"/>
    <property type="evidence" value="ECO:0007669"/>
    <property type="project" value="TreeGrafter"/>
</dbReference>
<dbReference type="PANTHER" id="PTHR35011">
    <property type="entry name" value="2,3-DIKETO-L-GULONATE TRAP TRANSPORTER SMALL PERMEASE PROTEIN YIAM"/>
    <property type="match status" value="1"/>
</dbReference>
<comment type="caution">
    <text evidence="11">The sequence shown here is derived from an EMBL/GenBank/DDBJ whole genome shotgun (WGS) entry which is preliminary data.</text>
</comment>